<keyword evidence="3" id="KW-1185">Reference proteome</keyword>
<evidence type="ECO:0008006" key="4">
    <source>
        <dbReference type="Google" id="ProtNLM"/>
    </source>
</evidence>
<accession>A0A251X8S5</accession>
<reference evidence="2 3" key="1">
    <citation type="submission" date="2016-12" db="EMBL/GenBank/DDBJ databases">
        <title>Thioflexothrix psekupsii D3 genome sequencing and assembly.</title>
        <authorList>
            <person name="Fomenkov A."/>
            <person name="Vincze T."/>
            <person name="Grabovich M."/>
            <person name="Anton B.P."/>
            <person name="Dubinina G."/>
            <person name="Orlova M."/>
            <person name="Belousova E."/>
            <person name="Roberts R.J."/>
        </authorList>
    </citation>
    <scope>NUCLEOTIDE SEQUENCE [LARGE SCALE GENOMIC DNA]</scope>
    <source>
        <strain evidence="2">D3</strain>
    </source>
</reference>
<gene>
    <name evidence="2" type="ORF">TPSD3_07270</name>
</gene>
<comment type="caution">
    <text evidence="2">The sequence shown here is derived from an EMBL/GenBank/DDBJ whole genome shotgun (WGS) entry which is preliminary data.</text>
</comment>
<evidence type="ECO:0000256" key="1">
    <source>
        <dbReference type="SAM" id="Phobius"/>
    </source>
</evidence>
<dbReference type="RefSeq" id="WP_086487913.1">
    <property type="nucleotide sequence ID" value="NZ_MSLT01000012.1"/>
</dbReference>
<evidence type="ECO:0000313" key="2">
    <source>
        <dbReference type="EMBL" id="OUD14127.1"/>
    </source>
</evidence>
<name>A0A251X8S5_9GAMM</name>
<organism evidence="2 3">
    <name type="scientific">Thioflexithrix psekupsensis</name>
    <dbReference type="NCBI Taxonomy" id="1570016"/>
    <lineage>
        <taxon>Bacteria</taxon>
        <taxon>Pseudomonadati</taxon>
        <taxon>Pseudomonadota</taxon>
        <taxon>Gammaproteobacteria</taxon>
        <taxon>Thiotrichales</taxon>
        <taxon>Thioflexithrix</taxon>
    </lineage>
</organism>
<protein>
    <recommendedName>
        <fullName evidence="4">Type II secretion system protein J</fullName>
    </recommendedName>
</protein>
<sequence>MKPISSLVLTRAFTLLELLIAITLSVMVMMTLAMGMYIVTQDWQRTGDRLESSLDDSLIILQLERALESAFPHTYLEREKNVRIVFFEGNKEQLSWVSTVSPGQGNELSVWNIKPGKKNEGLILTVLPALAGNPTERLEKAEGIEILSDYEVRFSYIYFQDSLGEIETKWADDWSILEWDNERGQARLPAGVRVLFEHREESERSVEIIAPIWVNEPITQF</sequence>
<evidence type="ECO:0000313" key="3">
    <source>
        <dbReference type="Proteomes" id="UP000194798"/>
    </source>
</evidence>
<keyword evidence="1" id="KW-1133">Transmembrane helix</keyword>
<dbReference type="AlphaFoldDB" id="A0A251X8S5"/>
<dbReference type="Proteomes" id="UP000194798">
    <property type="component" value="Unassembled WGS sequence"/>
</dbReference>
<proteinExistence type="predicted"/>
<keyword evidence="1" id="KW-0812">Transmembrane</keyword>
<dbReference type="EMBL" id="MSLT01000012">
    <property type="protein sequence ID" value="OUD14127.1"/>
    <property type="molecule type" value="Genomic_DNA"/>
</dbReference>
<keyword evidence="1" id="KW-0472">Membrane</keyword>
<feature type="transmembrane region" description="Helical" evidence="1">
    <location>
        <begin position="12"/>
        <end position="39"/>
    </location>
</feature>
<dbReference type="OrthoDB" id="7060414at2"/>